<organism evidence="2 3">
    <name type="scientific">Vibrio cholerae</name>
    <dbReference type="NCBI Taxonomy" id="666"/>
    <lineage>
        <taxon>Bacteria</taxon>
        <taxon>Pseudomonadati</taxon>
        <taxon>Pseudomonadota</taxon>
        <taxon>Gammaproteobacteria</taxon>
        <taxon>Vibrionales</taxon>
        <taxon>Vibrionaceae</taxon>
        <taxon>Vibrio</taxon>
    </lineage>
</organism>
<evidence type="ECO:0000256" key="1">
    <source>
        <dbReference type="SAM" id="Phobius"/>
    </source>
</evidence>
<name>A0A655YLI0_VIBCL</name>
<keyword evidence="1" id="KW-0812">Transmembrane</keyword>
<accession>A0A655YLI0</accession>
<gene>
    <name evidence="2" type="ORF">ERS013200_01405</name>
</gene>
<keyword evidence="1" id="KW-1133">Transmembrane helix</keyword>
<dbReference type="EMBL" id="CWQY01000007">
    <property type="protein sequence ID" value="CSC44082.1"/>
    <property type="molecule type" value="Genomic_DNA"/>
</dbReference>
<evidence type="ECO:0000313" key="3">
    <source>
        <dbReference type="Proteomes" id="UP000041770"/>
    </source>
</evidence>
<dbReference type="AlphaFoldDB" id="A0A655YLI0"/>
<sequence>MGIDIDKGDPVAFICSDTLQTDGRKSFLKRPLLQSSIRTQQTARMISCGITQLLLIVVNFFKLSVHYVIFFS</sequence>
<keyword evidence="1" id="KW-0472">Membrane</keyword>
<dbReference type="Proteomes" id="UP000041770">
    <property type="component" value="Unassembled WGS sequence"/>
</dbReference>
<proteinExistence type="predicted"/>
<protein>
    <submittedName>
        <fullName evidence="2">Uncharacterized protein</fullName>
    </submittedName>
</protein>
<reference evidence="2 3" key="1">
    <citation type="submission" date="2015-07" db="EMBL/GenBank/DDBJ databases">
        <authorList>
            <consortium name="Pathogen Informatics"/>
        </authorList>
    </citation>
    <scope>NUCLEOTIDE SEQUENCE [LARGE SCALE GENOMIC DNA]</scope>
    <source>
        <strain evidence="2 3">A316</strain>
    </source>
</reference>
<feature type="transmembrane region" description="Helical" evidence="1">
    <location>
        <begin position="45"/>
        <end position="69"/>
    </location>
</feature>
<evidence type="ECO:0000313" key="2">
    <source>
        <dbReference type="EMBL" id="CSC44082.1"/>
    </source>
</evidence>